<keyword evidence="2" id="KW-1185">Reference proteome</keyword>
<keyword evidence="1" id="KW-0670">Pyruvate</keyword>
<evidence type="ECO:0000313" key="1">
    <source>
        <dbReference type="EMBL" id="EXM39384.1"/>
    </source>
</evidence>
<protein>
    <submittedName>
        <fullName evidence="1">Chorismate--pyruvate lyase</fullName>
    </submittedName>
</protein>
<comment type="caution">
    <text evidence="1">The sequence shown here is derived from an EMBL/GenBank/DDBJ whole genome shotgun (WGS) entry which is preliminary data.</text>
</comment>
<keyword evidence="1" id="KW-0456">Lyase</keyword>
<accession>A0A011UFG6</accession>
<gene>
    <name evidence="1" type="ORF">RASY3_05505</name>
</gene>
<dbReference type="RefSeq" id="WP_196231635.1">
    <property type="nucleotide sequence ID" value="NZ_JEOB01000002.1"/>
</dbReference>
<proteinExistence type="predicted"/>
<sequence>MGPIIYKVARIDGDYAHLTNTETGEDILVAMALLPDETDEGMVLRWENFEYSVEG</sequence>
<reference evidence="1 2" key="1">
    <citation type="submission" date="2013-06" db="EMBL/GenBank/DDBJ databases">
        <title>Rumen cellulosomics: divergent fiber-degrading strategies revealed by comparative genome-wide analysis of six Ruminococcal strains.</title>
        <authorList>
            <person name="Dassa B."/>
            <person name="Borovok I."/>
            <person name="Lamed R."/>
            <person name="Flint H."/>
            <person name="Yeoman C.J."/>
            <person name="White B."/>
            <person name="Bayer E.A."/>
        </authorList>
    </citation>
    <scope>NUCLEOTIDE SEQUENCE [LARGE SCALE GENOMIC DNA]</scope>
    <source>
        <strain evidence="1 2">SY3</strain>
    </source>
</reference>
<dbReference type="GO" id="GO:0016829">
    <property type="term" value="F:lyase activity"/>
    <property type="evidence" value="ECO:0007669"/>
    <property type="project" value="UniProtKB-KW"/>
</dbReference>
<dbReference type="EMBL" id="JEOB01000002">
    <property type="protein sequence ID" value="EXM39384.1"/>
    <property type="molecule type" value="Genomic_DNA"/>
</dbReference>
<organism evidence="1 2">
    <name type="scientific">Ruminococcus albus SY3</name>
    <dbReference type="NCBI Taxonomy" id="1341156"/>
    <lineage>
        <taxon>Bacteria</taxon>
        <taxon>Bacillati</taxon>
        <taxon>Bacillota</taxon>
        <taxon>Clostridia</taxon>
        <taxon>Eubacteriales</taxon>
        <taxon>Oscillospiraceae</taxon>
        <taxon>Ruminococcus</taxon>
    </lineage>
</organism>
<evidence type="ECO:0000313" key="2">
    <source>
        <dbReference type="Proteomes" id="UP000021369"/>
    </source>
</evidence>
<name>A0A011UFG6_RUMAL</name>
<dbReference type="AlphaFoldDB" id="A0A011UFG6"/>
<dbReference type="PATRIC" id="fig|1341156.4.peg.1519"/>
<dbReference type="Proteomes" id="UP000021369">
    <property type="component" value="Unassembled WGS sequence"/>
</dbReference>